<dbReference type="Gene3D" id="1.10.260.40">
    <property type="entry name" value="lambda repressor-like DNA-binding domains"/>
    <property type="match status" value="1"/>
</dbReference>
<comment type="caution">
    <text evidence="1">The sequence shown here is derived from an EMBL/GenBank/DDBJ whole genome shotgun (WGS) entry which is preliminary data.</text>
</comment>
<proteinExistence type="predicted"/>
<organism evidence="1 2">
    <name type="scientific">Microseira wollei NIES-4236</name>
    <dbReference type="NCBI Taxonomy" id="2530354"/>
    <lineage>
        <taxon>Bacteria</taxon>
        <taxon>Bacillati</taxon>
        <taxon>Cyanobacteriota</taxon>
        <taxon>Cyanophyceae</taxon>
        <taxon>Oscillatoriophycideae</taxon>
        <taxon>Aerosakkonematales</taxon>
        <taxon>Aerosakkonemataceae</taxon>
        <taxon>Microseira</taxon>
    </lineage>
</organism>
<dbReference type="EMBL" id="BLAY01000057">
    <property type="protein sequence ID" value="GET39016.1"/>
    <property type="molecule type" value="Genomic_DNA"/>
</dbReference>
<evidence type="ECO:0000313" key="1">
    <source>
        <dbReference type="EMBL" id="GET39016.1"/>
    </source>
</evidence>
<dbReference type="Proteomes" id="UP001050975">
    <property type="component" value="Unassembled WGS sequence"/>
</dbReference>
<dbReference type="CDD" id="cd00093">
    <property type="entry name" value="HTH_XRE"/>
    <property type="match status" value="1"/>
</dbReference>
<name>A0AAV3XCA0_9CYAN</name>
<protein>
    <recommendedName>
        <fullName evidence="3">HTH cro/C1-type domain-containing protein</fullName>
    </recommendedName>
</protein>
<evidence type="ECO:0008006" key="3">
    <source>
        <dbReference type="Google" id="ProtNLM"/>
    </source>
</evidence>
<dbReference type="RefSeq" id="WP_226583830.1">
    <property type="nucleotide sequence ID" value="NZ_BLAY01000057.1"/>
</dbReference>
<dbReference type="SUPFAM" id="SSF47413">
    <property type="entry name" value="lambda repressor-like DNA-binding domains"/>
    <property type="match status" value="1"/>
</dbReference>
<dbReference type="GO" id="GO:0003677">
    <property type="term" value="F:DNA binding"/>
    <property type="evidence" value="ECO:0007669"/>
    <property type="project" value="InterPro"/>
</dbReference>
<accession>A0AAV3XCA0</accession>
<keyword evidence="2" id="KW-1185">Reference proteome</keyword>
<evidence type="ECO:0000313" key="2">
    <source>
        <dbReference type="Proteomes" id="UP001050975"/>
    </source>
</evidence>
<reference evidence="1" key="1">
    <citation type="submission" date="2019-10" db="EMBL/GenBank/DDBJ databases">
        <title>Draft genome sequece of Microseira wollei NIES-4236.</title>
        <authorList>
            <person name="Yamaguchi H."/>
            <person name="Suzuki S."/>
            <person name="Kawachi M."/>
        </authorList>
    </citation>
    <scope>NUCLEOTIDE SEQUENCE</scope>
    <source>
        <strain evidence="1">NIES-4236</strain>
    </source>
</reference>
<dbReference type="AlphaFoldDB" id="A0AAV3XCA0"/>
<sequence length="133" mass="14980">MAGLVDFKAAIDLEQLRPVRFTEIGRQRLGKLIKAARERLGWSIIETEFATKAYEAAVFQARDSQVPNDIGISNATVSRYERGKLDNLDWRSLSLLCFVLKPTDPLTGKALEPANALYIACEHPPYNDPKLYQ</sequence>
<dbReference type="InterPro" id="IPR010982">
    <property type="entry name" value="Lambda_DNA-bd_dom_sf"/>
</dbReference>
<gene>
    <name evidence="1" type="ORF">MiSe_37760</name>
</gene>
<dbReference type="InterPro" id="IPR001387">
    <property type="entry name" value="Cro/C1-type_HTH"/>
</dbReference>